<evidence type="ECO:0000313" key="1">
    <source>
        <dbReference type="EMBL" id="BBA38294.1"/>
    </source>
</evidence>
<reference evidence="1" key="2">
    <citation type="journal article" date="2017" name="Genome Announc.">
        <title>High-Quality Draft Genome Sequence of Burkholderia contaminans CH-1, a Gram-Negative Bacterium That Metabolizes 2-Azahypoxanthine, a Plant Growth-Regulating Compound.</title>
        <authorList>
            <person name="Choi J.-H."/>
            <person name="Sugiura H."/>
            <person name="Moriuchi R."/>
            <person name="Kawagishi H."/>
            <person name="Dohra H."/>
        </authorList>
    </citation>
    <scope>NUCLEOTIDE SEQUENCE</scope>
    <source>
        <strain evidence="1">CH-1</strain>
    </source>
</reference>
<protein>
    <submittedName>
        <fullName evidence="1">Uncharacterized protein</fullName>
    </submittedName>
</protein>
<reference evidence="1" key="1">
    <citation type="journal article" date="2016" name="Biosci. Biotechnol. Biochem.">
        <title>Bioconversion of AHX to AOH by resting cells of Burkholderia contaminans CH-1.</title>
        <authorList>
            <person name="Choi J.H."/>
            <person name="Kikuchi A."/>
            <person name="Pumkaeo P."/>
            <person name="Hirai H."/>
            <person name="Tokuyama S."/>
            <person name="Kawagishi H."/>
        </authorList>
    </citation>
    <scope>NUCLEOTIDE SEQUENCE</scope>
    <source>
        <strain evidence="1">CH-1</strain>
    </source>
</reference>
<organism evidence="1">
    <name type="scientific">Burkholderia contaminans</name>
    <dbReference type="NCBI Taxonomy" id="488447"/>
    <lineage>
        <taxon>Bacteria</taxon>
        <taxon>Pseudomonadati</taxon>
        <taxon>Pseudomonadota</taxon>
        <taxon>Betaproteobacteria</taxon>
        <taxon>Burkholderiales</taxon>
        <taxon>Burkholderiaceae</taxon>
        <taxon>Burkholderia</taxon>
        <taxon>Burkholderia cepacia complex</taxon>
    </lineage>
</organism>
<dbReference type="AlphaFoldDB" id="A0A286P647"/>
<accession>A0A286P647</accession>
<gene>
    <name evidence="1" type="ORF">BCCH1_07100</name>
</gene>
<sequence length="114" mass="12988">MRDRKLKAESVWTVENHEKYSTLKRSDDDARRKEAGREVFSLMRNLNELGVRSPALCADRDGNGSLREAIGKLSERLALQRALRDDAELQYHRLGLEPIRPGDLADPRLSPATF</sequence>
<dbReference type="EMBL" id="AP018357">
    <property type="protein sequence ID" value="BBA38294.1"/>
    <property type="molecule type" value="Genomic_DNA"/>
</dbReference>
<name>A0A286P647_9BURK</name>
<proteinExistence type="predicted"/>